<dbReference type="InterPro" id="IPR030955">
    <property type="entry name" value="CHP04423"/>
</dbReference>
<dbReference type="NCBIfam" id="TIGR04423">
    <property type="entry name" value="casT3_TIGR04423"/>
    <property type="match status" value="1"/>
</dbReference>
<name>A0A1H8Z845_9BACT</name>
<dbReference type="Proteomes" id="UP000199021">
    <property type="component" value="Unassembled WGS sequence"/>
</dbReference>
<dbReference type="RefSeq" id="WP_090164951.1">
    <property type="nucleotide sequence ID" value="NZ_FOFB01000001.1"/>
</dbReference>
<proteinExistence type="predicted"/>
<dbReference type="AlphaFoldDB" id="A0A1H8Z845"/>
<sequence>MSTEHKHRKIVSRIPAGNQYEGYVWMSDEQKPKVYHQGDAFTEDFSPDATPFVVEGWLYDQANDTSYAIRYLDGKYIRVKYDLSAAEQDAITYQAHDLQPETHFRVKEYWAPKPDPNCAGMDVLRHAWTAFAGFANPPKK</sequence>
<dbReference type="OrthoDB" id="1016205at2"/>
<dbReference type="STRING" id="478744.SAMN05444359_101216"/>
<protein>
    <submittedName>
        <fullName evidence="1">CRISPR type III-associated protein, TIGR04423 family</fullName>
    </submittedName>
</protein>
<dbReference type="InParanoid" id="A0A1H8Z845"/>
<evidence type="ECO:0000313" key="2">
    <source>
        <dbReference type="Proteomes" id="UP000199021"/>
    </source>
</evidence>
<organism evidence="1 2">
    <name type="scientific">Neolewinella agarilytica</name>
    <dbReference type="NCBI Taxonomy" id="478744"/>
    <lineage>
        <taxon>Bacteria</taxon>
        <taxon>Pseudomonadati</taxon>
        <taxon>Bacteroidota</taxon>
        <taxon>Saprospiria</taxon>
        <taxon>Saprospirales</taxon>
        <taxon>Lewinellaceae</taxon>
        <taxon>Neolewinella</taxon>
    </lineage>
</organism>
<accession>A0A1H8Z845</accession>
<evidence type="ECO:0000313" key="1">
    <source>
        <dbReference type="EMBL" id="SEP60605.1"/>
    </source>
</evidence>
<dbReference type="EMBL" id="FOFB01000001">
    <property type="protein sequence ID" value="SEP60605.1"/>
    <property type="molecule type" value="Genomic_DNA"/>
</dbReference>
<keyword evidence="2" id="KW-1185">Reference proteome</keyword>
<gene>
    <name evidence="1" type="ORF">SAMN05444359_101216</name>
</gene>
<reference evidence="2" key="1">
    <citation type="submission" date="2016-10" db="EMBL/GenBank/DDBJ databases">
        <authorList>
            <person name="Varghese N."/>
            <person name="Submissions S."/>
        </authorList>
    </citation>
    <scope>NUCLEOTIDE SEQUENCE [LARGE SCALE GENOMIC DNA]</scope>
    <source>
        <strain evidence="2">DSM 24740</strain>
    </source>
</reference>